<feature type="chain" id="PRO_5042836867" evidence="2">
    <location>
        <begin position="18"/>
        <end position="457"/>
    </location>
</feature>
<protein>
    <submittedName>
        <fullName evidence="3">Uncharacterized protein</fullName>
    </submittedName>
</protein>
<feature type="region of interest" description="Disordered" evidence="1">
    <location>
        <begin position="77"/>
        <end position="98"/>
    </location>
</feature>
<feature type="compositionally biased region" description="Pro residues" evidence="1">
    <location>
        <begin position="361"/>
        <end position="381"/>
    </location>
</feature>
<comment type="caution">
    <text evidence="3">The sequence shown here is derived from an EMBL/GenBank/DDBJ whole genome shotgun (WGS) entry which is preliminary data.</text>
</comment>
<evidence type="ECO:0000313" key="3">
    <source>
        <dbReference type="EMBL" id="KAK6192811.1"/>
    </source>
</evidence>
<dbReference type="AlphaFoldDB" id="A0AAN8K9I5"/>
<feature type="region of interest" description="Disordered" evidence="1">
    <location>
        <begin position="361"/>
        <end position="436"/>
    </location>
</feature>
<gene>
    <name evidence="3" type="ORF">SNE40_004220</name>
</gene>
<accession>A0AAN8K9I5</accession>
<dbReference type="EMBL" id="JAZGQO010000002">
    <property type="protein sequence ID" value="KAK6192811.1"/>
    <property type="molecule type" value="Genomic_DNA"/>
</dbReference>
<evidence type="ECO:0000256" key="1">
    <source>
        <dbReference type="SAM" id="MobiDB-lite"/>
    </source>
</evidence>
<dbReference type="Proteomes" id="UP001347796">
    <property type="component" value="Unassembled WGS sequence"/>
</dbReference>
<feature type="compositionally biased region" description="Low complexity" evidence="1">
    <location>
        <begin position="410"/>
        <end position="426"/>
    </location>
</feature>
<keyword evidence="4" id="KW-1185">Reference proteome</keyword>
<sequence length="457" mass="47017">MTSLCVLSVTFVAVCRSCNFDTSCKTTYIHDASNGDACTAANAYQTCVNAMTSSCNATQKAEDPYKTAIDESNSYVANNCNSGPPPPPPPGPGGDGGAPATSCYSPTCESTYTTNVAQGDACAAAEAYVNCVGQMVAACGATIPPEVTSTQQAAQAAQVEKCNGPPVPPQPATSCYSAACESTYTTNVAQGDACAAAEAYLNCVGQMVAACGATIPPEVTSTQQAAQAAQVEKCSGPPVPPGPSSCTGCDSYNTQIQTQIQNGAPPGVTCPIRVDHVECLRRCNAPAAEIENIVIQNAMLCGNYIKDNCTILYMHCDIGLPILHLQNPTSVCDLWNICAAKDFSLCGERLNHNYSAVCDPLKPPVPPPQPTDNSSPPPGQGPQPTDNSSPPPGQGPQPTDNSSPPPVQGPQPTDGSSPSPQQPQASVNNDKNKTPTLGPVTVVVITAFLAAFLCSTH</sequence>
<evidence type="ECO:0000313" key="4">
    <source>
        <dbReference type="Proteomes" id="UP001347796"/>
    </source>
</evidence>
<evidence type="ECO:0000256" key="2">
    <source>
        <dbReference type="SAM" id="SignalP"/>
    </source>
</evidence>
<reference evidence="3 4" key="1">
    <citation type="submission" date="2024-01" db="EMBL/GenBank/DDBJ databases">
        <title>The genome of the rayed Mediterranean limpet Patella caerulea (Linnaeus, 1758).</title>
        <authorList>
            <person name="Anh-Thu Weber A."/>
            <person name="Halstead-Nussloch G."/>
        </authorList>
    </citation>
    <scope>NUCLEOTIDE SEQUENCE [LARGE SCALE GENOMIC DNA]</scope>
    <source>
        <strain evidence="3">AATW-2023a</strain>
        <tissue evidence="3">Whole specimen</tissue>
    </source>
</reference>
<name>A0AAN8K9I5_PATCE</name>
<proteinExistence type="predicted"/>
<organism evidence="3 4">
    <name type="scientific">Patella caerulea</name>
    <name type="common">Rayed Mediterranean limpet</name>
    <dbReference type="NCBI Taxonomy" id="87958"/>
    <lineage>
        <taxon>Eukaryota</taxon>
        <taxon>Metazoa</taxon>
        <taxon>Spiralia</taxon>
        <taxon>Lophotrochozoa</taxon>
        <taxon>Mollusca</taxon>
        <taxon>Gastropoda</taxon>
        <taxon>Patellogastropoda</taxon>
        <taxon>Patelloidea</taxon>
        <taxon>Patellidae</taxon>
        <taxon>Patella</taxon>
    </lineage>
</organism>
<keyword evidence="2" id="KW-0732">Signal</keyword>
<feature type="signal peptide" evidence="2">
    <location>
        <begin position="1"/>
        <end position="17"/>
    </location>
</feature>
<feature type="compositionally biased region" description="Pro residues" evidence="1">
    <location>
        <begin position="83"/>
        <end position="92"/>
    </location>
</feature>